<feature type="transmembrane region" description="Helical" evidence="1">
    <location>
        <begin position="135"/>
        <end position="157"/>
    </location>
</feature>
<feature type="transmembrane region" description="Helical" evidence="1">
    <location>
        <begin position="51"/>
        <end position="73"/>
    </location>
</feature>
<dbReference type="STRING" id="1797715.A3D81_01760"/>
<evidence type="ECO:0000313" key="3">
    <source>
        <dbReference type="Proteomes" id="UP000178492"/>
    </source>
</evidence>
<feature type="transmembrane region" description="Helical" evidence="1">
    <location>
        <begin position="109"/>
        <end position="129"/>
    </location>
</feature>
<keyword evidence="1" id="KW-1133">Transmembrane helix</keyword>
<dbReference type="Proteomes" id="UP000178492">
    <property type="component" value="Unassembled WGS sequence"/>
</dbReference>
<gene>
    <name evidence="2" type="ORF">A3D81_01760</name>
</gene>
<keyword evidence="1" id="KW-0812">Transmembrane</keyword>
<name>A0A1F5GG61_9BACT</name>
<dbReference type="EMBL" id="MFBE01000030">
    <property type="protein sequence ID" value="OGD90845.1"/>
    <property type="molecule type" value="Genomic_DNA"/>
</dbReference>
<sequence length="165" mass="18381">MDWTTILKISHLIGTVLGVGAVSFIDFFYLRAARDGKIEPSEVEPIRLLTPFLRLGLIILILSGFGYFLFYRLTGHEERLLNPRFLAKITVVGVILINGLLLQTKKIPVNIGGPISSASWYTAFILGAWRALNLSYFAIIAAYVFVVLMAIFTLGVIKKLLKIPI</sequence>
<dbReference type="AlphaFoldDB" id="A0A1F5GG61"/>
<comment type="caution">
    <text evidence="2">The sequence shown here is derived from an EMBL/GenBank/DDBJ whole genome shotgun (WGS) entry which is preliminary data.</text>
</comment>
<evidence type="ECO:0000256" key="1">
    <source>
        <dbReference type="SAM" id="Phobius"/>
    </source>
</evidence>
<reference evidence="2 3" key="1">
    <citation type="journal article" date="2016" name="Nat. Commun.">
        <title>Thousands of microbial genomes shed light on interconnected biogeochemical processes in an aquifer system.</title>
        <authorList>
            <person name="Anantharaman K."/>
            <person name="Brown C.T."/>
            <person name="Hug L.A."/>
            <person name="Sharon I."/>
            <person name="Castelle C.J."/>
            <person name="Probst A.J."/>
            <person name="Thomas B.C."/>
            <person name="Singh A."/>
            <person name="Wilkins M.J."/>
            <person name="Karaoz U."/>
            <person name="Brodie E.L."/>
            <person name="Williams K.H."/>
            <person name="Hubbard S.S."/>
            <person name="Banfield J.F."/>
        </authorList>
    </citation>
    <scope>NUCLEOTIDE SEQUENCE [LARGE SCALE GENOMIC DNA]</scope>
</reference>
<evidence type="ECO:0008006" key="4">
    <source>
        <dbReference type="Google" id="ProtNLM"/>
    </source>
</evidence>
<proteinExistence type="predicted"/>
<keyword evidence="1" id="KW-0472">Membrane</keyword>
<evidence type="ECO:0000313" key="2">
    <source>
        <dbReference type="EMBL" id="OGD90845.1"/>
    </source>
</evidence>
<feature type="transmembrane region" description="Helical" evidence="1">
    <location>
        <begin position="85"/>
        <end position="102"/>
    </location>
</feature>
<protein>
    <recommendedName>
        <fullName evidence="4">DUF2269 family protein</fullName>
    </recommendedName>
</protein>
<organism evidence="2 3">
    <name type="scientific">Candidatus Curtissbacteria bacterium RIFCSPHIGHO2_02_FULL_40_17</name>
    <dbReference type="NCBI Taxonomy" id="1797715"/>
    <lineage>
        <taxon>Bacteria</taxon>
        <taxon>Candidatus Curtissiibacteriota</taxon>
    </lineage>
</organism>
<accession>A0A1F5GG61</accession>
<feature type="transmembrane region" description="Helical" evidence="1">
    <location>
        <begin position="12"/>
        <end position="30"/>
    </location>
</feature>